<keyword evidence="5" id="KW-0408">Iron</keyword>
<accession>A0A1J5SVF3</accession>
<evidence type="ECO:0000313" key="6">
    <source>
        <dbReference type="EMBL" id="OIR12455.1"/>
    </source>
</evidence>
<evidence type="ECO:0000256" key="2">
    <source>
        <dbReference type="ARBA" id="ARBA00022723"/>
    </source>
</evidence>
<dbReference type="GO" id="GO:0005739">
    <property type="term" value="C:mitochondrion"/>
    <property type="evidence" value="ECO:0007669"/>
    <property type="project" value="UniProtKB-ARBA"/>
</dbReference>
<dbReference type="Gene3D" id="3.90.45.10">
    <property type="entry name" value="Peptide deformylase"/>
    <property type="match status" value="1"/>
</dbReference>
<dbReference type="PIRSF" id="PIRSF004749">
    <property type="entry name" value="Pep_def"/>
    <property type="match status" value="1"/>
</dbReference>
<gene>
    <name evidence="6" type="primary">def_5</name>
    <name evidence="6" type="ORF">GALL_61540</name>
</gene>
<dbReference type="FunFam" id="3.90.45.10:FF:000003">
    <property type="entry name" value="Peptide deformylase"/>
    <property type="match status" value="1"/>
</dbReference>
<name>A0A1J5SVF3_9ZZZZ</name>
<evidence type="ECO:0000256" key="1">
    <source>
        <dbReference type="ARBA" id="ARBA00010759"/>
    </source>
</evidence>
<comment type="caution">
    <text evidence="6">The sequence shown here is derived from an EMBL/GenBank/DDBJ whole genome shotgun (WGS) entry which is preliminary data.</text>
</comment>
<dbReference type="PANTHER" id="PTHR10458">
    <property type="entry name" value="PEPTIDE DEFORMYLASE"/>
    <property type="match status" value="1"/>
</dbReference>
<sequence length="182" mass="20387">MAIRPVLRMGEPCLLMKAAPIAHFNTPDLHALIQDMEDTMHHLNGAGIAAPQIGESVRVIIFGQKKSEEMINPRYPDADAVPYTVLINPVLTPVSTEVEDGWEGCLSVPGMRGVVPRYVRLHYTGFDQYGTPVDRLVSGFHARVVQHECDHLDGILYPMRITDLKKFGYSDVFFPNQDIQDD</sequence>
<dbReference type="InterPro" id="IPR023635">
    <property type="entry name" value="Peptide_deformylase"/>
</dbReference>
<dbReference type="NCBIfam" id="NF001159">
    <property type="entry name" value="PRK00150.1-3"/>
    <property type="match status" value="1"/>
</dbReference>
<evidence type="ECO:0000256" key="3">
    <source>
        <dbReference type="ARBA" id="ARBA00022801"/>
    </source>
</evidence>
<comment type="similarity">
    <text evidence="1">Belongs to the polypeptide deformylase family.</text>
</comment>
<evidence type="ECO:0000256" key="4">
    <source>
        <dbReference type="ARBA" id="ARBA00022917"/>
    </source>
</evidence>
<evidence type="ECO:0000256" key="5">
    <source>
        <dbReference type="ARBA" id="ARBA00023004"/>
    </source>
</evidence>
<keyword evidence="2" id="KW-0479">Metal-binding</keyword>
<dbReference type="Pfam" id="PF01327">
    <property type="entry name" value="Pep_deformylase"/>
    <property type="match status" value="1"/>
</dbReference>
<dbReference type="GO" id="GO:0042586">
    <property type="term" value="F:peptide deformylase activity"/>
    <property type="evidence" value="ECO:0007669"/>
    <property type="project" value="UniProtKB-EC"/>
</dbReference>
<keyword evidence="3 6" id="KW-0378">Hydrolase</keyword>
<dbReference type="CDD" id="cd00487">
    <property type="entry name" value="Pep_deformylase"/>
    <property type="match status" value="1"/>
</dbReference>
<dbReference type="PANTHER" id="PTHR10458:SF20">
    <property type="entry name" value="PEPTIDE DEFORMYLASE 1"/>
    <property type="match status" value="1"/>
</dbReference>
<dbReference type="PRINTS" id="PR01576">
    <property type="entry name" value="PDEFORMYLASE"/>
</dbReference>
<organism evidence="6">
    <name type="scientific">mine drainage metagenome</name>
    <dbReference type="NCBI Taxonomy" id="410659"/>
    <lineage>
        <taxon>unclassified sequences</taxon>
        <taxon>metagenomes</taxon>
        <taxon>ecological metagenomes</taxon>
    </lineage>
</organism>
<dbReference type="EMBL" id="MLJW01000017">
    <property type="protein sequence ID" value="OIR12455.1"/>
    <property type="molecule type" value="Genomic_DNA"/>
</dbReference>
<dbReference type="HAMAP" id="MF_00163">
    <property type="entry name" value="Pep_deformylase"/>
    <property type="match status" value="1"/>
</dbReference>
<dbReference type="GO" id="GO:0006412">
    <property type="term" value="P:translation"/>
    <property type="evidence" value="ECO:0007669"/>
    <property type="project" value="UniProtKB-KW"/>
</dbReference>
<dbReference type="AlphaFoldDB" id="A0A1J5SVF3"/>
<keyword evidence="4" id="KW-0648">Protein biosynthesis</keyword>
<dbReference type="InterPro" id="IPR036821">
    <property type="entry name" value="Peptide_deformylase_sf"/>
</dbReference>
<dbReference type="GO" id="GO:0046872">
    <property type="term" value="F:metal ion binding"/>
    <property type="evidence" value="ECO:0007669"/>
    <property type="project" value="UniProtKB-KW"/>
</dbReference>
<protein>
    <submittedName>
        <fullName evidence="6">Peptide deformylase</fullName>
        <ecNumber evidence="6">3.5.1.88</ecNumber>
    </submittedName>
</protein>
<dbReference type="SUPFAM" id="SSF56420">
    <property type="entry name" value="Peptide deformylase"/>
    <property type="match status" value="1"/>
</dbReference>
<dbReference type="EC" id="3.5.1.88" evidence="6"/>
<reference evidence="6" key="1">
    <citation type="submission" date="2016-10" db="EMBL/GenBank/DDBJ databases">
        <title>Sequence of Gallionella enrichment culture.</title>
        <authorList>
            <person name="Poehlein A."/>
            <person name="Muehling M."/>
            <person name="Daniel R."/>
        </authorList>
    </citation>
    <scope>NUCLEOTIDE SEQUENCE</scope>
</reference>
<proteinExistence type="inferred from homology"/>